<dbReference type="PROSITE" id="PS50110">
    <property type="entry name" value="RESPONSE_REGULATORY"/>
    <property type="match status" value="1"/>
</dbReference>
<dbReference type="InterPro" id="IPR025662">
    <property type="entry name" value="Sigma_54_int_dom_ATP-bd_1"/>
</dbReference>
<keyword evidence="4" id="KW-0804">Transcription</keyword>
<sequence length="437" mass="47266">MTVTDADDMPVVALVDDDDDLRTALAQTLDLAGYRVVPFTGAEAALAAIDSAFPGVVVTDVRMPQIGGIELFRRLRECDPDLPVLLMTGHADVPMAVDALKAGAWDFLTKPFDPEALLAALARAVAQRSLVLDNRRLRALALVADASPLVGRSIAIERLRDTIAVVAQTDIDILIEGETGTGKELVARLIHRGGRRARAPFVGIACAALPDALLDEEMFAARGTVAAARGGTLFLDDIDRASPALQERLVPLAEDRTLRIAGVHDAMPVDLRLIATAAEQAEDRVLPALFYRLAAVRLRIPPLRERLDDVPLLFAHLVDTAAARLRRPIPPLTHAVRQHLATHRWPGNVRELAHFADRVVIGLEGAEADHPIAAATLPERVDSFERQAIIDAVTAAGGEIGVAIQQLGLPRKTFYYKVQRLGIDLTTLRRSIAPPRP</sequence>
<keyword evidence="3" id="KW-0805">Transcription regulation</keyword>
<keyword evidence="2" id="KW-0067">ATP-binding</keyword>
<evidence type="ECO:0000313" key="8">
    <source>
        <dbReference type="EMBL" id="GAA3715478.1"/>
    </source>
</evidence>
<comment type="caution">
    <text evidence="8">The sequence shown here is derived from an EMBL/GenBank/DDBJ whole genome shotgun (WGS) entry which is preliminary data.</text>
</comment>
<dbReference type="Pfam" id="PF00158">
    <property type="entry name" value="Sigma54_activat"/>
    <property type="match status" value="1"/>
</dbReference>
<proteinExistence type="predicted"/>
<feature type="domain" description="Response regulatory" evidence="7">
    <location>
        <begin position="11"/>
        <end position="125"/>
    </location>
</feature>
<dbReference type="RefSeq" id="WP_344693750.1">
    <property type="nucleotide sequence ID" value="NZ_BAABBF010000005.1"/>
</dbReference>
<evidence type="ECO:0000259" key="6">
    <source>
        <dbReference type="PROSITE" id="PS50045"/>
    </source>
</evidence>
<dbReference type="PROSITE" id="PS00688">
    <property type="entry name" value="SIGMA54_INTERACT_3"/>
    <property type="match status" value="1"/>
</dbReference>
<dbReference type="SUPFAM" id="SSF52540">
    <property type="entry name" value="P-loop containing nucleoside triphosphate hydrolases"/>
    <property type="match status" value="1"/>
</dbReference>
<keyword evidence="9" id="KW-1185">Reference proteome</keyword>
<dbReference type="SUPFAM" id="SSF52172">
    <property type="entry name" value="CheY-like"/>
    <property type="match status" value="1"/>
</dbReference>
<dbReference type="InterPro" id="IPR009057">
    <property type="entry name" value="Homeodomain-like_sf"/>
</dbReference>
<dbReference type="InterPro" id="IPR002078">
    <property type="entry name" value="Sigma_54_int"/>
</dbReference>
<gene>
    <name evidence="8" type="ORF">GCM10022268_25120</name>
</gene>
<evidence type="ECO:0000313" key="9">
    <source>
        <dbReference type="Proteomes" id="UP001500523"/>
    </source>
</evidence>
<dbReference type="PANTHER" id="PTHR32071:SF57">
    <property type="entry name" value="C4-DICARBOXYLATE TRANSPORT TRANSCRIPTIONAL REGULATORY PROTEIN DCTD"/>
    <property type="match status" value="1"/>
</dbReference>
<dbReference type="InterPro" id="IPR001789">
    <property type="entry name" value="Sig_transdc_resp-reg_receiver"/>
</dbReference>
<evidence type="ECO:0000259" key="7">
    <source>
        <dbReference type="PROSITE" id="PS50110"/>
    </source>
</evidence>
<dbReference type="Gene3D" id="3.40.50.300">
    <property type="entry name" value="P-loop containing nucleotide triphosphate hydrolases"/>
    <property type="match status" value="1"/>
</dbReference>
<dbReference type="InterPro" id="IPR003593">
    <property type="entry name" value="AAA+_ATPase"/>
</dbReference>
<dbReference type="SMART" id="SM00382">
    <property type="entry name" value="AAA"/>
    <property type="match status" value="1"/>
</dbReference>
<reference evidence="9" key="1">
    <citation type="journal article" date="2019" name="Int. J. Syst. Evol. Microbiol.">
        <title>The Global Catalogue of Microorganisms (GCM) 10K type strain sequencing project: providing services to taxonomists for standard genome sequencing and annotation.</title>
        <authorList>
            <consortium name="The Broad Institute Genomics Platform"/>
            <consortium name="The Broad Institute Genome Sequencing Center for Infectious Disease"/>
            <person name="Wu L."/>
            <person name="Ma J."/>
        </authorList>
    </citation>
    <scope>NUCLEOTIDE SEQUENCE [LARGE SCALE GENOMIC DNA]</scope>
    <source>
        <strain evidence="9">JCM 17498</strain>
    </source>
</reference>
<feature type="modified residue" description="4-aspartylphosphate" evidence="5">
    <location>
        <position position="60"/>
    </location>
</feature>
<dbReference type="PROSITE" id="PS50045">
    <property type="entry name" value="SIGMA54_INTERACT_4"/>
    <property type="match status" value="1"/>
</dbReference>
<dbReference type="EMBL" id="BAABBF010000005">
    <property type="protein sequence ID" value="GAA3715478.1"/>
    <property type="molecule type" value="Genomic_DNA"/>
</dbReference>
<dbReference type="InterPro" id="IPR058031">
    <property type="entry name" value="AAA_lid_NorR"/>
</dbReference>
<dbReference type="Proteomes" id="UP001500523">
    <property type="component" value="Unassembled WGS sequence"/>
</dbReference>
<organism evidence="8 9">
    <name type="scientific">Sphingomonas cynarae</name>
    <dbReference type="NCBI Taxonomy" id="930197"/>
    <lineage>
        <taxon>Bacteria</taxon>
        <taxon>Pseudomonadati</taxon>
        <taxon>Pseudomonadota</taxon>
        <taxon>Alphaproteobacteria</taxon>
        <taxon>Sphingomonadales</taxon>
        <taxon>Sphingomonadaceae</taxon>
        <taxon>Sphingomonas</taxon>
    </lineage>
</organism>
<dbReference type="SMART" id="SM00448">
    <property type="entry name" value="REC"/>
    <property type="match status" value="1"/>
</dbReference>
<dbReference type="PROSITE" id="PS00675">
    <property type="entry name" value="SIGMA54_INTERACT_1"/>
    <property type="match status" value="1"/>
</dbReference>
<dbReference type="CDD" id="cd00009">
    <property type="entry name" value="AAA"/>
    <property type="match status" value="1"/>
</dbReference>
<evidence type="ECO:0000256" key="1">
    <source>
        <dbReference type="ARBA" id="ARBA00022741"/>
    </source>
</evidence>
<dbReference type="InterPro" id="IPR025944">
    <property type="entry name" value="Sigma_54_int_dom_CS"/>
</dbReference>
<dbReference type="Pfam" id="PF00072">
    <property type="entry name" value="Response_reg"/>
    <property type="match status" value="1"/>
</dbReference>
<name>A0ABP7E800_9SPHN</name>
<evidence type="ECO:0000256" key="4">
    <source>
        <dbReference type="ARBA" id="ARBA00023163"/>
    </source>
</evidence>
<feature type="domain" description="Sigma-54 factor interaction" evidence="6">
    <location>
        <begin position="149"/>
        <end position="361"/>
    </location>
</feature>
<dbReference type="InterPro" id="IPR011006">
    <property type="entry name" value="CheY-like_superfamily"/>
</dbReference>
<dbReference type="Pfam" id="PF25601">
    <property type="entry name" value="AAA_lid_14"/>
    <property type="match status" value="1"/>
</dbReference>
<protein>
    <submittedName>
        <fullName evidence="8">Sigma-54 dependent transcriptional regulator</fullName>
    </submittedName>
</protein>
<dbReference type="Gene3D" id="3.40.50.2300">
    <property type="match status" value="1"/>
</dbReference>
<dbReference type="InterPro" id="IPR027417">
    <property type="entry name" value="P-loop_NTPase"/>
</dbReference>
<evidence type="ECO:0000256" key="3">
    <source>
        <dbReference type="ARBA" id="ARBA00023015"/>
    </source>
</evidence>
<dbReference type="Gene3D" id="1.10.8.60">
    <property type="match status" value="1"/>
</dbReference>
<dbReference type="SUPFAM" id="SSF46689">
    <property type="entry name" value="Homeodomain-like"/>
    <property type="match status" value="1"/>
</dbReference>
<evidence type="ECO:0000256" key="2">
    <source>
        <dbReference type="ARBA" id="ARBA00022840"/>
    </source>
</evidence>
<accession>A0ABP7E800</accession>
<evidence type="ECO:0000256" key="5">
    <source>
        <dbReference type="PROSITE-ProRule" id="PRU00169"/>
    </source>
</evidence>
<dbReference type="PANTHER" id="PTHR32071">
    <property type="entry name" value="TRANSCRIPTIONAL REGULATORY PROTEIN"/>
    <property type="match status" value="1"/>
</dbReference>
<keyword evidence="5" id="KW-0597">Phosphoprotein</keyword>
<dbReference type="Gene3D" id="1.10.10.60">
    <property type="entry name" value="Homeodomain-like"/>
    <property type="match status" value="1"/>
</dbReference>
<keyword evidence="1" id="KW-0547">Nucleotide-binding</keyword>